<dbReference type="AlphaFoldDB" id="A0A7M7H8V1"/>
<organism evidence="1 2">
    <name type="scientific">Nasonia vitripennis</name>
    <name type="common">Parasitic wasp</name>
    <dbReference type="NCBI Taxonomy" id="7425"/>
    <lineage>
        <taxon>Eukaryota</taxon>
        <taxon>Metazoa</taxon>
        <taxon>Ecdysozoa</taxon>
        <taxon>Arthropoda</taxon>
        <taxon>Hexapoda</taxon>
        <taxon>Insecta</taxon>
        <taxon>Pterygota</taxon>
        <taxon>Neoptera</taxon>
        <taxon>Endopterygota</taxon>
        <taxon>Hymenoptera</taxon>
        <taxon>Apocrita</taxon>
        <taxon>Proctotrupomorpha</taxon>
        <taxon>Chalcidoidea</taxon>
        <taxon>Pteromalidae</taxon>
        <taxon>Pteromalinae</taxon>
        <taxon>Nasonia</taxon>
    </lineage>
</organism>
<dbReference type="InParanoid" id="A0A7M7H8V1"/>
<reference evidence="1" key="1">
    <citation type="submission" date="2021-01" db="UniProtKB">
        <authorList>
            <consortium name="EnsemblMetazoa"/>
        </authorList>
    </citation>
    <scope>IDENTIFICATION</scope>
</reference>
<keyword evidence="2" id="KW-1185">Reference proteome</keyword>
<proteinExistence type="predicted"/>
<dbReference type="GeneID" id="103316067"/>
<dbReference type="KEGG" id="nvi:103316067"/>
<dbReference type="Proteomes" id="UP000002358">
    <property type="component" value="Chromosome 4"/>
</dbReference>
<dbReference type="InterPro" id="IPR005312">
    <property type="entry name" value="DUF1759"/>
</dbReference>
<dbReference type="OrthoDB" id="416987at2759"/>
<evidence type="ECO:0000313" key="1">
    <source>
        <dbReference type="EnsemblMetazoa" id="XP_008205948"/>
    </source>
</evidence>
<dbReference type="PANTHER" id="PTHR47331">
    <property type="entry name" value="PHD-TYPE DOMAIN-CONTAINING PROTEIN"/>
    <property type="match status" value="1"/>
</dbReference>
<name>A0A7M7H8V1_NASVI</name>
<evidence type="ECO:0008006" key="3">
    <source>
        <dbReference type="Google" id="ProtNLM"/>
    </source>
</evidence>
<sequence>MTPGSRATELVKSYPPTAENYEKVISSLKTRFGPDDIQIEVYVHELLQLVLQNAIASAKDSVLSTLYNNLESHLRALESLGMTTDKCAAMLFPLVESSLPEELLRVWQRSSGQPTATNENGADAQAKNRLTQLIKFLANEVENELRISMAVTGFKLKPQNNSANGEKNKADKVWNNKDVPSATGLLTTNSREKACIFCNSNAHENAKCEQVKKMDLSERRDAVKKKNACFNCLNVGHSCKKM</sequence>
<evidence type="ECO:0000313" key="2">
    <source>
        <dbReference type="Proteomes" id="UP000002358"/>
    </source>
</evidence>
<dbReference type="RefSeq" id="XP_008205948.1">
    <property type="nucleotide sequence ID" value="XM_008207726.1"/>
</dbReference>
<accession>A0A7M7H8V1</accession>
<protein>
    <recommendedName>
        <fullName evidence="3">Gag protein</fullName>
    </recommendedName>
</protein>
<dbReference type="EnsemblMetazoa" id="XM_008207726">
    <property type="protein sequence ID" value="XP_008205948"/>
    <property type="gene ID" value="LOC103316067"/>
</dbReference>
<dbReference type="Pfam" id="PF03564">
    <property type="entry name" value="DUF1759"/>
    <property type="match status" value="1"/>
</dbReference>